<comment type="caution">
    <text evidence="2">The sequence shown here is derived from an EMBL/GenBank/DDBJ whole genome shotgun (WGS) entry which is preliminary data.</text>
</comment>
<sequence>MTQTEMSEPAAPLGKGKALLVLGGVVLAIAGFIALGAGLGLHKIHGGLLFITYWTGIRNADPAAFGPSLAGSLGGVAMAAGLLYGIQAGGVGVALWAVVMLAAMYALILGRLAGLVNMAMMLFLTIGTIPVMQAWDELAGMALSTLYAGVLCGAGLWLVRRRAARAAPEAG</sequence>
<evidence type="ECO:0000313" key="3">
    <source>
        <dbReference type="Proteomes" id="UP001595604"/>
    </source>
</evidence>
<keyword evidence="1" id="KW-1133">Transmembrane helix</keyword>
<feature type="transmembrane region" description="Helical" evidence="1">
    <location>
        <begin position="115"/>
        <end position="132"/>
    </location>
</feature>
<dbReference type="RefSeq" id="WP_379508521.1">
    <property type="nucleotide sequence ID" value="NZ_JBHRTQ010000003.1"/>
</dbReference>
<dbReference type="Proteomes" id="UP001595604">
    <property type="component" value="Unassembled WGS sequence"/>
</dbReference>
<reference evidence="3" key="1">
    <citation type="journal article" date="2019" name="Int. J. Syst. Evol. Microbiol.">
        <title>The Global Catalogue of Microorganisms (GCM) 10K type strain sequencing project: providing services to taxonomists for standard genome sequencing and annotation.</title>
        <authorList>
            <consortium name="The Broad Institute Genomics Platform"/>
            <consortium name="The Broad Institute Genome Sequencing Center for Infectious Disease"/>
            <person name="Wu L."/>
            <person name="Ma J."/>
        </authorList>
    </citation>
    <scope>NUCLEOTIDE SEQUENCE [LARGE SCALE GENOMIC DNA]</scope>
    <source>
        <strain evidence="3">KCTC 42984</strain>
    </source>
</reference>
<evidence type="ECO:0008006" key="4">
    <source>
        <dbReference type="Google" id="ProtNLM"/>
    </source>
</evidence>
<keyword evidence="3" id="KW-1185">Reference proteome</keyword>
<proteinExistence type="predicted"/>
<feature type="transmembrane region" description="Helical" evidence="1">
    <location>
        <begin position="20"/>
        <end position="42"/>
    </location>
</feature>
<protein>
    <recommendedName>
        <fullName evidence="4">DUF1097 domain-containing protein</fullName>
    </recommendedName>
</protein>
<gene>
    <name evidence="2" type="ORF">ACFOD9_02565</name>
</gene>
<evidence type="ECO:0000256" key="1">
    <source>
        <dbReference type="SAM" id="Phobius"/>
    </source>
</evidence>
<keyword evidence="1" id="KW-0472">Membrane</keyword>
<accession>A0ABV7IQI8</accession>
<feature type="transmembrane region" description="Helical" evidence="1">
    <location>
        <begin position="138"/>
        <end position="159"/>
    </location>
</feature>
<keyword evidence="1" id="KW-0812">Transmembrane</keyword>
<organism evidence="2 3">
    <name type="scientific">Novosphingobium bradum</name>
    <dbReference type="NCBI Taxonomy" id="1737444"/>
    <lineage>
        <taxon>Bacteria</taxon>
        <taxon>Pseudomonadati</taxon>
        <taxon>Pseudomonadota</taxon>
        <taxon>Alphaproteobacteria</taxon>
        <taxon>Sphingomonadales</taxon>
        <taxon>Sphingomonadaceae</taxon>
        <taxon>Novosphingobium</taxon>
    </lineage>
</organism>
<name>A0ABV7IQI8_9SPHN</name>
<dbReference type="EMBL" id="JBHRTQ010000003">
    <property type="protein sequence ID" value="MFC3173128.1"/>
    <property type="molecule type" value="Genomic_DNA"/>
</dbReference>
<evidence type="ECO:0000313" key="2">
    <source>
        <dbReference type="EMBL" id="MFC3173128.1"/>
    </source>
</evidence>